<proteinExistence type="predicted"/>
<evidence type="ECO:0000313" key="3">
    <source>
        <dbReference type="EMBL" id="OIJ65287.1"/>
    </source>
</evidence>
<gene>
    <name evidence="3" type="ORF">WN71_023660</name>
</gene>
<dbReference type="Proteomes" id="UP000034196">
    <property type="component" value="Unassembled WGS sequence"/>
</dbReference>
<feature type="transmembrane region" description="Helical" evidence="2">
    <location>
        <begin position="30"/>
        <end position="50"/>
    </location>
</feature>
<evidence type="ECO:0000256" key="2">
    <source>
        <dbReference type="SAM" id="Phobius"/>
    </source>
</evidence>
<dbReference type="EMBL" id="LAVA02000058">
    <property type="protein sequence ID" value="OIJ65287.1"/>
    <property type="molecule type" value="Genomic_DNA"/>
</dbReference>
<feature type="transmembrane region" description="Helical" evidence="2">
    <location>
        <begin position="57"/>
        <end position="79"/>
    </location>
</feature>
<dbReference type="AlphaFoldDB" id="A0A1J4NSA7"/>
<protein>
    <submittedName>
        <fullName evidence="3">Uncharacterized protein</fullName>
    </submittedName>
</protein>
<keyword evidence="2" id="KW-0812">Transmembrane</keyword>
<feature type="region of interest" description="Disordered" evidence="1">
    <location>
        <begin position="133"/>
        <end position="167"/>
    </location>
</feature>
<keyword evidence="2" id="KW-1133">Transmembrane helix</keyword>
<keyword evidence="2" id="KW-0472">Membrane</keyword>
<comment type="caution">
    <text evidence="3">The sequence shown here is derived from an EMBL/GenBank/DDBJ whole genome shotgun (WGS) entry which is preliminary data.</text>
</comment>
<reference evidence="3" key="1">
    <citation type="submission" date="2016-10" db="EMBL/GenBank/DDBJ databases">
        <title>Genome sequence of Streptomyces mangrovisoli MUSC 149.</title>
        <authorList>
            <person name="Lee L.-H."/>
            <person name="Ser H.-L."/>
        </authorList>
    </citation>
    <scope>NUCLEOTIDE SEQUENCE [LARGE SCALE GENOMIC DNA]</scope>
    <source>
        <strain evidence="3">MUSC 149</strain>
    </source>
</reference>
<feature type="compositionally biased region" description="Gly residues" evidence="1">
    <location>
        <begin position="155"/>
        <end position="167"/>
    </location>
</feature>
<feature type="transmembrane region" description="Helical" evidence="2">
    <location>
        <begin position="99"/>
        <end position="119"/>
    </location>
</feature>
<evidence type="ECO:0000313" key="4">
    <source>
        <dbReference type="Proteomes" id="UP000034196"/>
    </source>
</evidence>
<accession>A0A1J4NSA7</accession>
<dbReference type="STRING" id="1428628.WN71_023660"/>
<evidence type="ECO:0000256" key="1">
    <source>
        <dbReference type="SAM" id="MobiDB-lite"/>
    </source>
</evidence>
<keyword evidence="4" id="KW-1185">Reference proteome</keyword>
<sequence length="167" mass="16327">MLRVAGAGLTATMAAIHLRLWAEGYRGLSVIGPLFLINGIVGILLALALLATPARRLGLVAAGTSLFTAGTLGALVLSLTTGLFGFTESPDANLVRPTLYVETAGTVVTAVLAVTALGLHRYVHLGGRHVRGHRHPAGAAAGTDGGAGAASDGGAAAGAGSGSSGPG</sequence>
<organism evidence="3 4">
    <name type="scientific">Streptomyces mangrovisoli</name>
    <dbReference type="NCBI Taxonomy" id="1428628"/>
    <lineage>
        <taxon>Bacteria</taxon>
        <taxon>Bacillati</taxon>
        <taxon>Actinomycetota</taxon>
        <taxon>Actinomycetes</taxon>
        <taxon>Kitasatosporales</taxon>
        <taxon>Streptomycetaceae</taxon>
        <taxon>Streptomyces</taxon>
    </lineage>
</organism>
<name>A0A1J4NSA7_9ACTN</name>